<dbReference type="PANTHER" id="PTHR28556">
    <property type="entry name" value="TRANSMEMBRANE PROTEIN 106B"/>
    <property type="match status" value="1"/>
</dbReference>
<evidence type="ECO:0000256" key="2">
    <source>
        <dbReference type="SAM" id="Phobius"/>
    </source>
</evidence>
<comment type="caution">
    <text evidence="4">The sequence shown here is derived from an EMBL/GenBank/DDBJ whole genome shotgun (WGS) entry which is preliminary data.</text>
</comment>
<keyword evidence="2" id="KW-0472">Membrane</keyword>
<organism evidence="4 5">
    <name type="scientific">Etheostoma spectabile</name>
    <name type="common">orangethroat darter</name>
    <dbReference type="NCBI Taxonomy" id="54343"/>
    <lineage>
        <taxon>Eukaryota</taxon>
        <taxon>Metazoa</taxon>
        <taxon>Chordata</taxon>
        <taxon>Craniata</taxon>
        <taxon>Vertebrata</taxon>
        <taxon>Euteleostomi</taxon>
        <taxon>Actinopterygii</taxon>
        <taxon>Neopterygii</taxon>
        <taxon>Teleostei</taxon>
        <taxon>Neoteleostei</taxon>
        <taxon>Acanthomorphata</taxon>
        <taxon>Eupercaria</taxon>
        <taxon>Perciformes</taxon>
        <taxon>Percoidei</taxon>
        <taxon>Percidae</taxon>
        <taxon>Etheostomatinae</taxon>
        <taxon>Etheostoma</taxon>
    </lineage>
</organism>
<proteinExistence type="predicted"/>
<evidence type="ECO:0000256" key="1">
    <source>
        <dbReference type="SAM" id="MobiDB-lite"/>
    </source>
</evidence>
<keyword evidence="2" id="KW-1133">Transmembrane helix</keyword>
<dbReference type="Proteomes" id="UP000327493">
    <property type="component" value="Chromosome 21"/>
</dbReference>
<feature type="transmembrane region" description="Helical" evidence="2">
    <location>
        <begin position="60"/>
        <end position="81"/>
    </location>
</feature>
<dbReference type="EMBL" id="VOFY01000021">
    <property type="protein sequence ID" value="KAA8581285.1"/>
    <property type="molecule type" value="Genomic_DNA"/>
</dbReference>
<feature type="region of interest" description="Disordered" evidence="1">
    <location>
        <begin position="1"/>
        <end position="21"/>
    </location>
</feature>
<dbReference type="Pfam" id="PF21002">
    <property type="entry name" value="TMEM106_N"/>
    <property type="match status" value="1"/>
</dbReference>
<dbReference type="InterPro" id="IPR009790">
    <property type="entry name" value="TMEM106"/>
</dbReference>
<evidence type="ECO:0000259" key="3">
    <source>
        <dbReference type="Pfam" id="PF21002"/>
    </source>
</evidence>
<accession>A0A5J5CK90</accession>
<keyword evidence="2" id="KW-0812">Transmembrane</keyword>
<dbReference type="AlphaFoldDB" id="A0A5J5CK90"/>
<keyword evidence="5" id="KW-1185">Reference proteome</keyword>
<dbReference type="InterPro" id="IPR048511">
    <property type="entry name" value="TMEM106_N"/>
</dbReference>
<dbReference type="PANTHER" id="PTHR28556:SF6">
    <property type="entry name" value="TRANSMEMBRANE PROTEIN 106A"/>
    <property type="match status" value="1"/>
</dbReference>
<feature type="non-terminal residue" evidence="4">
    <location>
        <position position="109"/>
    </location>
</feature>
<protein>
    <recommendedName>
        <fullName evidence="3">Transmembrane protein 106 N-terminal domain-containing protein</fullName>
    </recommendedName>
</protein>
<feature type="domain" description="Transmembrane protein 106 N-terminal" evidence="3">
    <location>
        <begin position="8"/>
        <end position="59"/>
    </location>
</feature>
<sequence>MEEVKTLKQFPPYGAISGHSTADTCPTCRGTGRIPRGHEDQLVAVIPCNDARLKPRRTKLYVCISMAMCLFLCCLILFFLFPRSVILTPVSVLSVMVYFTPDTTEMEVT</sequence>
<gene>
    <name evidence="4" type="ORF">FQN60_002866</name>
</gene>
<reference evidence="4 5" key="1">
    <citation type="submission" date="2019-08" db="EMBL/GenBank/DDBJ databases">
        <title>A chromosome-level genome assembly, high-density linkage maps, and genome scans reveal the genomic architecture of hybrid incompatibilities underlying speciation via character displacement in darters (Percidae: Etheostominae).</title>
        <authorList>
            <person name="Moran R.L."/>
            <person name="Catchen J.M."/>
            <person name="Fuller R.C."/>
        </authorList>
    </citation>
    <scope>NUCLEOTIDE SEQUENCE [LARGE SCALE GENOMIC DNA]</scope>
    <source>
        <strain evidence="4">EspeVRDwgs_2016</strain>
        <tissue evidence="4">Muscle</tissue>
    </source>
</reference>
<name>A0A5J5CK90_9PERO</name>
<evidence type="ECO:0000313" key="4">
    <source>
        <dbReference type="EMBL" id="KAA8581285.1"/>
    </source>
</evidence>
<evidence type="ECO:0000313" key="5">
    <source>
        <dbReference type="Proteomes" id="UP000327493"/>
    </source>
</evidence>